<dbReference type="EMBL" id="UINC01000264">
    <property type="protein sequence ID" value="SUZ52241.1"/>
    <property type="molecule type" value="Genomic_DNA"/>
</dbReference>
<evidence type="ECO:0000256" key="1">
    <source>
        <dbReference type="SAM" id="Phobius"/>
    </source>
</evidence>
<reference evidence="2" key="1">
    <citation type="submission" date="2018-05" db="EMBL/GenBank/DDBJ databases">
        <authorList>
            <person name="Lanie J.A."/>
            <person name="Ng W.-L."/>
            <person name="Kazmierczak K.M."/>
            <person name="Andrzejewski T.M."/>
            <person name="Davidsen T.M."/>
            <person name="Wayne K.J."/>
            <person name="Tettelin H."/>
            <person name="Glass J.I."/>
            <person name="Rusch D."/>
            <person name="Podicherti R."/>
            <person name="Tsui H.-C.T."/>
            <person name="Winkler M.E."/>
        </authorList>
    </citation>
    <scope>NUCLEOTIDE SEQUENCE</scope>
</reference>
<keyword evidence="1" id="KW-0472">Membrane</keyword>
<name>A0A381NCB4_9ZZZZ</name>
<organism evidence="2">
    <name type="scientific">marine metagenome</name>
    <dbReference type="NCBI Taxonomy" id="408172"/>
    <lineage>
        <taxon>unclassified sequences</taxon>
        <taxon>metagenomes</taxon>
        <taxon>ecological metagenomes</taxon>
    </lineage>
</organism>
<gene>
    <name evidence="2" type="ORF">METZ01_LOCUS5095</name>
</gene>
<keyword evidence="1" id="KW-1133">Transmembrane helix</keyword>
<feature type="transmembrane region" description="Helical" evidence="1">
    <location>
        <begin position="23"/>
        <end position="42"/>
    </location>
</feature>
<sequence length="43" mass="5147">MIEWHKKYVDKVLKLWGMSNYQGMWISFIKGLIIGGLIVHYCF</sequence>
<proteinExistence type="predicted"/>
<protein>
    <submittedName>
        <fullName evidence="2">Uncharacterized protein</fullName>
    </submittedName>
</protein>
<evidence type="ECO:0000313" key="2">
    <source>
        <dbReference type="EMBL" id="SUZ52241.1"/>
    </source>
</evidence>
<keyword evidence="1" id="KW-0812">Transmembrane</keyword>
<dbReference type="AlphaFoldDB" id="A0A381NCB4"/>
<accession>A0A381NCB4</accession>